<evidence type="ECO:0000256" key="4">
    <source>
        <dbReference type="ARBA" id="ARBA00022801"/>
    </source>
</evidence>
<dbReference type="PANTHER" id="PTHR43763:SF6">
    <property type="entry name" value="XAA-PRO AMINOPEPTIDASE 1"/>
    <property type="match status" value="1"/>
</dbReference>
<dbReference type="Pfam" id="PF16188">
    <property type="entry name" value="Peptidase_M24_C"/>
    <property type="match status" value="1"/>
</dbReference>
<dbReference type="PROSITE" id="PS50072">
    <property type="entry name" value="CSA_PPIASE_2"/>
    <property type="match status" value="1"/>
</dbReference>
<dbReference type="eggNOG" id="KOG0880">
    <property type="taxonomic scope" value="Eukaryota"/>
</dbReference>
<organism evidence="8 9">
    <name type="scientific">Cyanidioschyzon merolae (strain NIES-3377 / 10D)</name>
    <name type="common">Unicellular red alga</name>
    <dbReference type="NCBI Taxonomy" id="280699"/>
    <lineage>
        <taxon>Eukaryota</taxon>
        <taxon>Rhodophyta</taxon>
        <taxon>Bangiophyceae</taxon>
        <taxon>Cyanidiales</taxon>
        <taxon>Cyanidiaceae</taxon>
        <taxon>Cyanidioschyzon</taxon>
    </lineage>
</organism>
<evidence type="ECO:0000256" key="1">
    <source>
        <dbReference type="ARBA" id="ARBA00001936"/>
    </source>
</evidence>
<dbReference type="GeneID" id="16993884"/>
<name>M1V7P5_CYAM1</name>
<dbReference type="Gene3D" id="2.40.100.10">
    <property type="entry name" value="Cyclophilin-like"/>
    <property type="match status" value="1"/>
</dbReference>
<dbReference type="OrthoDB" id="9995434at2759"/>
<dbReference type="Gene3D" id="3.40.350.10">
    <property type="entry name" value="Creatinase/prolidase N-terminal domain"/>
    <property type="match status" value="2"/>
</dbReference>
<dbReference type="PANTHER" id="PTHR43763">
    <property type="entry name" value="XAA-PRO AMINOPEPTIDASE 1"/>
    <property type="match status" value="1"/>
</dbReference>
<dbReference type="InterPro" id="IPR002130">
    <property type="entry name" value="Cyclophilin-type_PPIase_dom"/>
</dbReference>
<keyword evidence="8" id="KW-0031">Aminopeptidase</keyword>
<dbReference type="CDD" id="cd01085">
    <property type="entry name" value="APP"/>
    <property type="match status" value="1"/>
</dbReference>
<dbReference type="InterPro" id="IPR050422">
    <property type="entry name" value="X-Pro_aminopeptidase_P"/>
</dbReference>
<dbReference type="FunFam" id="3.90.230.10:FF:000007">
    <property type="entry name" value="Xaa-Pro aminopeptidase P"/>
    <property type="match status" value="1"/>
</dbReference>
<dbReference type="Proteomes" id="UP000007014">
    <property type="component" value="Chromosome 9"/>
</dbReference>
<dbReference type="SUPFAM" id="SSF55920">
    <property type="entry name" value="Creatinase/aminopeptidase"/>
    <property type="match status" value="1"/>
</dbReference>
<evidence type="ECO:0000259" key="7">
    <source>
        <dbReference type="PROSITE" id="PS50072"/>
    </source>
</evidence>
<dbReference type="InterPro" id="IPR036005">
    <property type="entry name" value="Creatinase/aminopeptidase-like"/>
</dbReference>
<dbReference type="GO" id="GO:0003755">
    <property type="term" value="F:peptidyl-prolyl cis-trans isomerase activity"/>
    <property type="evidence" value="ECO:0007669"/>
    <property type="project" value="InterPro"/>
</dbReference>
<keyword evidence="8" id="KW-0645">Protease</keyword>
<dbReference type="KEGG" id="cme:CYME_CMI061C"/>
<dbReference type="InterPro" id="IPR000587">
    <property type="entry name" value="Creatinase_N"/>
</dbReference>
<evidence type="ECO:0000256" key="6">
    <source>
        <dbReference type="SAM" id="MobiDB-lite"/>
    </source>
</evidence>
<proteinExistence type="inferred from homology"/>
<dbReference type="Gene3D" id="3.90.230.10">
    <property type="entry name" value="Creatinase/methionine aminopeptidase superfamily"/>
    <property type="match status" value="1"/>
</dbReference>
<dbReference type="AlphaFoldDB" id="M1V7P5"/>
<evidence type="ECO:0000313" key="9">
    <source>
        <dbReference type="Proteomes" id="UP000007014"/>
    </source>
</evidence>
<keyword evidence="3" id="KW-0479">Metal-binding</keyword>
<evidence type="ECO:0000256" key="3">
    <source>
        <dbReference type="ARBA" id="ARBA00022723"/>
    </source>
</evidence>
<evidence type="ECO:0000313" key="8">
    <source>
        <dbReference type="EMBL" id="BAM79964.1"/>
    </source>
</evidence>
<dbReference type="GO" id="GO:0070006">
    <property type="term" value="F:metalloaminopeptidase activity"/>
    <property type="evidence" value="ECO:0007669"/>
    <property type="project" value="InterPro"/>
</dbReference>
<dbReference type="Pfam" id="PF00557">
    <property type="entry name" value="Peptidase_M24"/>
    <property type="match status" value="1"/>
</dbReference>
<accession>M1V7P5</accession>
<reference evidence="8 9" key="2">
    <citation type="journal article" date="2007" name="BMC Biol.">
        <title>A 100%-complete sequence reveals unusually simple genomic features in the hot-spring red alga Cyanidioschyzon merolae.</title>
        <authorList>
            <person name="Nozaki H."/>
            <person name="Takano H."/>
            <person name="Misumi O."/>
            <person name="Terasawa K."/>
            <person name="Matsuzaki M."/>
            <person name="Maruyama S."/>
            <person name="Nishida K."/>
            <person name="Yagisawa F."/>
            <person name="Yoshida Y."/>
            <person name="Fujiwara T."/>
            <person name="Takio S."/>
            <person name="Tamura K."/>
            <person name="Chung S.J."/>
            <person name="Nakamura S."/>
            <person name="Kuroiwa H."/>
            <person name="Tanaka K."/>
            <person name="Sato N."/>
            <person name="Kuroiwa T."/>
        </authorList>
    </citation>
    <scope>NUCLEOTIDE SEQUENCE [LARGE SCALE GENOMIC DNA]</scope>
    <source>
        <strain evidence="8 9">10D</strain>
    </source>
</reference>
<dbReference type="InterPro" id="IPR029149">
    <property type="entry name" value="Creatin/AminoP/Spt16_N"/>
</dbReference>
<dbReference type="EMBL" id="AP006491">
    <property type="protein sequence ID" value="BAM79964.1"/>
    <property type="molecule type" value="Genomic_DNA"/>
</dbReference>
<dbReference type="InterPro" id="IPR029000">
    <property type="entry name" value="Cyclophilin-like_dom_sf"/>
</dbReference>
<dbReference type="SUPFAM" id="SSF50891">
    <property type="entry name" value="Cyclophilin-like"/>
    <property type="match status" value="1"/>
</dbReference>
<protein>
    <submittedName>
        <fullName evidence="8">X-prolyl aminopeptidase, cytosolic aminopeptidase P</fullName>
    </submittedName>
</protein>
<dbReference type="InterPro" id="IPR000994">
    <property type="entry name" value="Pept_M24"/>
</dbReference>
<dbReference type="RefSeq" id="XP_005536250.1">
    <property type="nucleotide sequence ID" value="XM_005536193.1"/>
</dbReference>
<keyword evidence="5" id="KW-0464">Manganese</keyword>
<sequence>MWLHTGSVASGRLSQPQLGRCLSLVTRRPFAPGAPSNRRLLWTRFRSSRRQERLVRDRPQEETPRRQHRKHVHVFALADKVEAVRGWLRSQSLDAFIVPTADPHQSEYPPPHYARREFLTSFTGSAGTALVTSSDAEAYLWTDGRYFLQAERQLPEGWRLMKTGTPGTPTLEDFLAERSREHRRAGRIYRVGIDPLVHHYAWVSRVLELDIHLVPLPEAVAHPVDRIWGAKRPSLPTNPVRVHPLEYAGQSTAEKIAAIRQKMSEGVDGVFVSMLDEVAWLFNIRGEDIPHCPVVLAYGLVPREGDALLFVDTSKLDGANAVAVQEHLRANGVQTRPYEACASYLREHYGPGKQRLWMDPSSVSLAMLLHAAGLDADSFVAAQEDPAILRRRLQAVYLHTTPLSLMKAIKNDVELAGMRAAHLRDGVALCRFFHWLESEVERISEDSSKYSALNEHIIAERLTAFRAEESGFLFTSFDTIAGLGPNGAIIHYRADPNECRTWEPNSVLLLDSGGQYVDGTTDVTRTLFLGGQRTTWKPDAYVRSCYTSVLRGHIAIDTAVFPENTPGTLLDSFARRSLWGLGLDYRHGTGHGVGAALNVHEGPQSISPRMNAASVGLRPGMILSNEPGYYEDGEFGIRIENLLVVRPVETARSFGGQRFLGFERLTMVPISTDLLDLDQMSDEEIAWLNHYHREVYERIAPCLKERNETAVLRWLERACAPIQRQSHGDTPAGATRNETATGAPSGGGARSSDSVGRKQVPFQASAIILAVAWSALSLWLPFASVDAAMAPMPGPGRVAEARPEAPTATRASLPKSASAVVIASAADTDALPSGFVGTHLERAPESWQTCNASDIPLQRFVEHQLSNGTPPTAAASARTMSLQSTALAASESNGAKRDSALKALDDLAPQITDRCYLDIEIDGQPAGRIVIGVFGEVAPVSSAHFLDCCIHRYTNTSFYRIVPGLTLQAGDPVPRSERWLLEAPRLRFDRAGLVGLVRNDRNEGDGRFFITTGSDAGYLDGKYVPLGQVLDGMDTIRRIEEVGSNRPRNTPKKPVRVVRAGLLTERSLLAQDSLRNATSAASTR</sequence>
<gene>
    <name evidence="8" type="ORF">CYME_CMI061C</name>
</gene>
<dbReference type="PRINTS" id="PR00153">
    <property type="entry name" value="CSAPPISMRASE"/>
</dbReference>
<dbReference type="Gramene" id="CMI061CT">
    <property type="protein sequence ID" value="CMI061CT"/>
    <property type="gene ID" value="CMI061C"/>
</dbReference>
<keyword evidence="4" id="KW-0378">Hydrolase</keyword>
<dbReference type="HOGENOM" id="CLU_285662_0_0_1"/>
<dbReference type="SUPFAM" id="SSF53092">
    <property type="entry name" value="Creatinase/prolidase N-terminal domain"/>
    <property type="match status" value="1"/>
</dbReference>
<evidence type="ECO:0000256" key="5">
    <source>
        <dbReference type="ARBA" id="ARBA00023211"/>
    </source>
</evidence>
<feature type="region of interest" description="Disordered" evidence="6">
    <location>
        <begin position="724"/>
        <end position="755"/>
    </location>
</feature>
<dbReference type="GO" id="GO:0046872">
    <property type="term" value="F:metal ion binding"/>
    <property type="evidence" value="ECO:0007669"/>
    <property type="project" value="UniProtKB-KW"/>
</dbReference>
<dbReference type="Pfam" id="PF16189">
    <property type="entry name" value="Creatinase_N_2"/>
    <property type="match status" value="1"/>
</dbReference>
<comment type="similarity">
    <text evidence="2">Belongs to the peptidase M24B family.</text>
</comment>
<comment type="cofactor">
    <cofactor evidence="1">
        <name>Mn(2+)</name>
        <dbReference type="ChEBI" id="CHEBI:29035"/>
    </cofactor>
</comment>
<feature type="domain" description="PPIase cyclophilin-type" evidence="7">
    <location>
        <begin position="916"/>
        <end position="1062"/>
    </location>
</feature>
<reference evidence="8 9" key="1">
    <citation type="journal article" date="2004" name="Nature">
        <title>Genome sequence of the ultrasmall unicellular red alga Cyanidioschyzon merolae 10D.</title>
        <authorList>
            <person name="Matsuzaki M."/>
            <person name="Misumi O."/>
            <person name="Shin-i T."/>
            <person name="Maruyama S."/>
            <person name="Takahara M."/>
            <person name="Miyagishima S."/>
            <person name="Mori T."/>
            <person name="Nishida K."/>
            <person name="Yagisawa F."/>
            <person name="Nishida K."/>
            <person name="Yoshida Y."/>
            <person name="Nishimura Y."/>
            <person name="Nakao S."/>
            <person name="Kobayashi T."/>
            <person name="Momoyama Y."/>
            <person name="Higashiyama T."/>
            <person name="Minoda A."/>
            <person name="Sano M."/>
            <person name="Nomoto H."/>
            <person name="Oishi K."/>
            <person name="Hayashi H."/>
            <person name="Ohta F."/>
            <person name="Nishizaka S."/>
            <person name="Haga S."/>
            <person name="Miura S."/>
            <person name="Morishita T."/>
            <person name="Kabeya Y."/>
            <person name="Terasawa K."/>
            <person name="Suzuki Y."/>
            <person name="Ishii Y."/>
            <person name="Asakawa S."/>
            <person name="Takano H."/>
            <person name="Ohta N."/>
            <person name="Kuroiwa H."/>
            <person name="Tanaka K."/>
            <person name="Shimizu N."/>
            <person name="Sugano S."/>
            <person name="Sato N."/>
            <person name="Nozaki H."/>
            <person name="Ogasawara N."/>
            <person name="Kohara Y."/>
            <person name="Kuroiwa T."/>
        </authorList>
    </citation>
    <scope>NUCLEOTIDE SEQUENCE [LARGE SCALE GENOMIC DNA]</scope>
    <source>
        <strain evidence="8 9">10D</strain>
    </source>
</reference>
<keyword evidence="9" id="KW-1185">Reference proteome</keyword>
<dbReference type="Pfam" id="PF00160">
    <property type="entry name" value="Pro_isomerase"/>
    <property type="match status" value="1"/>
</dbReference>
<dbReference type="eggNOG" id="KOG2413">
    <property type="taxonomic scope" value="Eukaryota"/>
</dbReference>
<dbReference type="InterPro" id="IPR033740">
    <property type="entry name" value="Pept_M24B"/>
</dbReference>
<dbReference type="Pfam" id="PF01321">
    <property type="entry name" value="Creatinase_N"/>
    <property type="match status" value="1"/>
</dbReference>
<evidence type="ECO:0000256" key="2">
    <source>
        <dbReference type="ARBA" id="ARBA00008766"/>
    </source>
</evidence>
<dbReference type="GO" id="GO:0005737">
    <property type="term" value="C:cytoplasm"/>
    <property type="evidence" value="ECO:0007669"/>
    <property type="project" value="UniProtKB-ARBA"/>
</dbReference>
<dbReference type="InterPro" id="IPR032416">
    <property type="entry name" value="Peptidase_M24_C"/>
</dbReference>